<keyword evidence="2" id="KW-1185">Reference proteome</keyword>
<dbReference type="OrthoDB" id="6346158at2759"/>
<dbReference type="GO" id="GO:0045505">
    <property type="term" value="F:dynein intermediate chain binding"/>
    <property type="evidence" value="ECO:0007669"/>
    <property type="project" value="InterPro"/>
</dbReference>
<organism evidence="1 2">
    <name type="scientific">Armadillidium nasatum</name>
    <dbReference type="NCBI Taxonomy" id="96803"/>
    <lineage>
        <taxon>Eukaryota</taxon>
        <taxon>Metazoa</taxon>
        <taxon>Ecdysozoa</taxon>
        <taxon>Arthropoda</taxon>
        <taxon>Crustacea</taxon>
        <taxon>Multicrustacea</taxon>
        <taxon>Malacostraca</taxon>
        <taxon>Eumalacostraca</taxon>
        <taxon>Peracarida</taxon>
        <taxon>Isopoda</taxon>
        <taxon>Oniscidea</taxon>
        <taxon>Crinocheta</taxon>
        <taxon>Armadillidiidae</taxon>
        <taxon>Armadillidium</taxon>
    </lineage>
</organism>
<evidence type="ECO:0000313" key="1">
    <source>
        <dbReference type="EMBL" id="KAB7494295.1"/>
    </source>
</evidence>
<reference evidence="1 2" key="1">
    <citation type="journal article" date="2019" name="PLoS Biol.">
        <title>Sex chromosomes control vertical transmission of feminizing Wolbachia symbionts in an isopod.</title>
        <authorList>
            <person name="Becking T."/>
            <person name="Chebbi M.A."/>
            <person name="Giraud I."/>
            <person name="Moumen B."/>
            <person name="Laverre T."/>
            <person name="Caubet Y."/>
            <person name="Peccoud J."/>
            <person name="Gilbert C."/>
            <person name="Cordaux R."/>
        </authorList>
    </citation>
    <scope>NUCLEOTIDE SEQUENCE [LARGE SCALE GENOMIC DNA]</scope>
    <source>
        <strain evidence="1">ANa2</strain>
        <tissue evidence="1">Whole body excluding digestive tract and cuticle</tissue>
    </source>
</reference>
<dbReference type="Gene3D" id="3.40.50.300">
    <property type="entry name" value="P-loop containing nucleotide triphosphate hydrolases"/>
    <property type="match status" value="1"/>
</dbReference>
<dbReference type="PANTHER" id="PTHR46961:SF8">
    <property type="entry name" value="DYNEIN AXONEMAL HEAVY CHAIN 7"/>
    <property type="match status" value="1"/>
</dbReference>
<accession>A0A5N5SJR8</accession>
<dbReference type="AlphaFoldDB" id="A0A5N5SJR8"/>
<dbReference type="GO" id="GO:0030286">
    <property type="term" value="C:dynein complex"/>
    <property type="evidence" value="ECO:0007669"/>
    <property type="project" value="InterPro"/>
</dbReference>
<dbReference type="GO" id="GO:0007018">
    <property type="term" value="P:microtubule-based movement"/>
    <property type="evidence" value="ECO:0007669"/>
    <property type="project" value="InterPro"/>
</dbReference>
<dbReference type="GO" id="GO:0051959">
    <property type="term" value="F:dynein light intermediate chain binding"/>
    <property type="evidence" value="ECO:0007669"/>
    <property type="project" value="InterPro"/>
</dbReference>
<dbReference type="Gene3D" id="1.20.920.20">
    <property type="match status" value="1"/>
</dbReference>
<sequence>VLEEQVTNMYGECLLTAVSVAYLGHLNPEKRTKILTLCNHIIKSTNVKLNSKKFNILLNLSSFEERQKWVASGLDNDPVPLTQAAMLMASQRPVIVLDVHQCFVPWFTRLRESSGNLSFLHSDQKSFYKDLLQANEEKKTVAILHTSLKPFNSQLKKVLEKIKSE</sequence>
<evidence type="ECO:0000313" key="2">
    <source>
        <dbReference type="Proteomes" id="UP000326759"/>
    </source>
</evidence>
<feature type="non-terminal residue" evidence="1">
    <location>
        <position position="1"/>
    </location>
</feature>
<dbReference type="PANTHER" id="PTHR46961">
    <property type="entry name" value="DYNEIN HEAVY CHAIN 1, AXONEMAL-LIKE PROTEIN"/>
    <property type="match status" value="1"/>
</dbReference>
<feature type="non-terminal residue" evidence="1">
    <location>
        <position position="165"/>
    </location>
</feature>
<dbReference type="InterPro" id="IPR026983">
    <property type="entry name" value="DHC"/>
</dbReference>
<name>A0A5N5SJR8_9CRUS</name>
<dbReference type="InterPro" id="IPR027417">
    <property type="entry name" value="P-loop_NTPase"/>
</dbReference>
<protein>
    <submittedName>
        <fullName evidence="1">Uncharacterized protein</fullName>
    </submittedName>
</protein>
<proteinExistence type="predicted"/>
<dbReference type="Proteomes" id="UP000326759">
    <property type="component" value="Unassembled WGS sequence"/>
</dbReference>
<comment type="caution">
    <text evidence="1">The sequence shown here is derived from an EMBL/GenBank/DDBJ whole genome shotgun (WGS) entry which is preliminary data.</text>
</comment>
<gene>
    <name evidence="1" type="ORF">Anas_03915</name>
</gene>
<dbReference type="EMBL" id="SEYY01024218">
    <property type="protein sequence ID" value="KAB7494295.1"/>
    <property type="molecule type" value="Genomic_DNA"/>
</dbReference>